<feature type="domain" description="MAM" evidence="9">
    <location>
        <begin position="1224"/>
        <end position="1394"/>
    </location>
</feature>
<evidence type="ECO:0000313" key="11">
    <source>
        <dbReference type="EMBL" id="CAF1229950.1"/>
    </source>
</evidence>
<dbReference type="PANTHER" id="PTHR23282">
    <property type="entry name" value="APICAL ENDOSOMAL GLYCOPROTEIN PRECURSOR"/>
    <property type="match status" value="1"/>
</dbReference>
<evidence type="ECO:0000256" key="4">
    <source>
        <dbReference type="ARBA" id="ARBA00022737"/>
    </source>
</evidence>
<feature type="domain" description="MAM" evidence="9">
    <location>
        <begin position="1400"/>
        <end position="1562"/>
    </location>
</feature>
<keyword evidence="7" id="KW-0325">Glycoprotein</keyword>
<dbReference type="PROSITE" id="PS51996">
    <property type="entry name" value="TR_MART"/>
    <property type="match status" value="1"/>
</dbReference>
<dbReference type="GO" id="GO:0016020">
    <property type="term" value="C:membrane"/>
    <property type="evidence" value="ECO:0007669"/>
    <property type="project" value="UniProtKB-SubCell"/>
</dbReference>
<dbReference type="Proteomes" id="UP000663860">
    <property type="component" value="Unassembled WGS sequence"/>
</dbReference>
<keyword evidence="6 8" id="KW-0472">Membrane</keyword>
<dbReference type="InterPro" id="IPR013519">
    <property type="entry name" value="Int_alpha_beta-p"/>
</dbReference>
<dbReference type="SMART" id="SM00191">
    <property type="entry name" value="Int_alpha"/>
    <property type="match status" value="4"/>
</dbReference>
<evidence type="ECO:0000256" key="8">
    <source>
        <dbReference type="SAM" id="Phobius"/>
    </source>
</evidence>
<dbReference type="GO" id="GO:0004930">
    <property type="term" value="F:G protein-coupled receptor activity"/>
    <property type="evidence" value="ECO:0007669"/>
    <property type="project" value="InterPro"/>
</dbReference>
<dbReference type="InterPro" id="IPR013320">
    <property type="entry name" value="ConA-like_dom_sf"/>
</dbReference>
<feature type="domain" description="MAM" evidence="9">
    <location>
        <begin position="1761"/>
        <end position="1929"/>
    </location>
</feature>
<sequence>MEWKGTQPSLYSMLNNTLRMGENERLRPYFKYLKLLLTAIVKLPCVEPQTIWRGVPKDVNADFSSGTSVTWRAFSSCTFTMPVLENNMFLGKTGARTLFSIEAINGRLLSKHSEVANEDEVLLLPGTRIIVQSKMNPALDLHIIHLKQVEPKEILLEPPFKGAHIYPKIKRQWYRKKRFAIPFSLLAIMLAIAAIVSSVVGSRLVDSKSGVCKNPFTSSISIKTGSYARSVAVGKFNNYNKQLYLAVADLFDNEVAILFPNGNGTFALQQSQYSLGVPPAYLTVGDFNNDHKLDLAIAIRVQNSIAVWINNGNGQFESNPSLYSTGIGPNSAISTDLNNDNILDLIVANRNDNSISVLLGNGDSTFHNQIKYTAGSQPMSVVAGDFNGDNKLDLAVANDGDNTISVFLSSGNGSFLPKKTFNTSSSPQCVIAGDFNNDEKLDLVVTNAGNNTVSILLGMGNGNFQNHTQYATGNYPTFVTAGDFNSDEKLDIAVANQGGTTVSVLLGNGSGIFQSQQIYLTGSAPESVISVDVTNDNKLDLVVVNNNDMTGSLLVGSGNGTFDCQRVFRTGDRPTSVVSGNFNNDSIPQLVVANVGDGTISMLFGDTSARFAIRQSAYSPGNLPASVISFDFNNDNTSDLAVANFYDNTVVVLIGNNNNETFQFIGTYQTGSAPLDLVSADFNNDGVADLAVANSNDASVSVLLGNRNQTFQNQIIYATGIAPISLISGDFNNDGRMDLVVADNGESSVSVLLGIGNGLFQNQTKYATGSAPSSLTSDDFNNDGRMDLAVTNSDNNTVSVLLGIGDGSFRDQTTYMTGESPYAVVAGEFNNDGKQDLLVLNVVAAILAIFFLFFAAIDKKCHTIPMMLTINSCLSEFILTNTLFWAGIFTLINDLQQIQHKDSFCVFRCYLIHCGCFLQGHSYLLQAIYRYIKIIYPSRLSWQSRQNQLLLIGTIWILAFVHAIPFLFFDGIVYNVHNQVCQMVLGFYFLMIYMMFTDYILPMILIMLVYFKLLRYVKKMSKRVTSTNTLSRAQRELKMVRRTVIMITITSPIPHEDPEWKNDLDNNQNLEWYQFPSTTAEKRSFILKYPDDKEILQSSEQHSARLIGTAHLASRDSPSCLTFIYQITGDKSNKLSVIIDKQHIWRSRLVQKHGQTQVQLNISSSTTTGLTRTATRIAFDGQLTDNLEIKLENILTNHQPCPSSIKSSPSRTIRSLTSKTVPGYDCTFEQDMCGWTQGQNTTLDWFREQPASNPLADVIGPLIDHTYGNSTGYYVTCRKEIPDIRFSDIDISALVSPRLPDNTAGPMCADWWYMMHGTDDTELNLFLVANENFTSLKPFWRRSGNQGRHWHHGRVQIDPGNQITRVMYYIFARWNIRSEVSLDDLTLIDGPCIKSDFYTIDCTFEEEHICGYFSDPTGQFPWNRGQGSTPSALTGASQDHILGTAQGHFMYIGNPQKAGYKARLISVAEEPEKGRCLEFWYHMYGQNIGQLNVYANTNTSNNDVRTLLWSRGANIGDVWRKALISTEYTVPFRIIFEGVIGNGIEGDIAVDDIQRLSKSCKEPNNCDFENDNLCGWENIKTDQFDWEITSGASSTGTFASGPFQDHTFGTDEGSYAYIDRNKNRNISDTAILVSQSMTSTGVSGMCLEFFYHMYGLGASRLTVYLQMEGFQPLPIWTLADEQEDAWFQGKVGFVANNEHSILIEGKITQYGEGGIGLDDISITSGYCTLLPQHAVPESGLTTIVAAPITKVTTPSHPPTRFDCDFESDACASWSIISKPELTWTRAQGVSATQDDAHNPLYDHTGNQAHGYYLLLKPNTTTPFPNNNITSELRSSTMTDNPQCLEFWYFMYGPHVGTLNVEKFSGAFSQLRWSTTGGKGYEWLHAQVNLQSSTSNPTQFNIAIEGTWSGDNRGSIAIDDIILLNGTCRTSSDQCDFDSDDSICGFQYSTTGQFNWTRGLASVVQAGVNPDVDHTTQTGEGYYMLAEGKNRNANDRALLLTSIQDRTTGSCLHFWYFQHAATKQMKLNVYVLSQSSILWSHDGSLDNRWLYAQININSPSQSWQAVFESEVLAENPDASVVIDDVSITRGLCPKPGDCTFESGLCGWTNGDSDSNMDWLVGQGIHSFGTGPQYDHTTNTAQGKYLMIETSFPTVESDRARLQSVVFDETNGDSRCFRFWYHMFGESIGTLNVYLFNGTYTRLWSLSGDRGNNWYEGQVSYVSSIRHQIIVEGIAGIDYLGDISIDDFTFTTSNCSIRPIHDAVATVETTTLRTTLAPQSSLDCNFEQGVLCSTWSYDVSADFRWEVSQGQTSSVNTGPATDHTYGTPSGWYIYMDASYPQQSNQRCRIQTEEIEGQRCIQFWYHMYGMNVDTLNIYIKINGQLNKPVWTRSRNQGNLWLKGQYAVFPPANTKYQIVFEGIVGQSFHGDIALDDIVVYDSCPNENRLCTFEDASICNYVNDASTQYNWVRTTGDDPLASGSKPTTDHTDGTSNGAYMLIDISKASSTIINQRARLMSQTTSSNGEQCIEFWYYTDADILNTSSKLNLFIRSSTTTSNSSDYLIWSRSISNERQWRISQQRIPDGLALSPYQVIFEGVVYKSGATSPVIAIDDVFIRDRACLEPGNCDFENGMCTWMSLLHFGNASWVIGSGSSPSPYSGPQNDHTLGNTQGQYLFLNSLFTAQQTVVAAIQSETFEPTSRAGRCITFWYVMRGSQIDHIDVNITSTQGTTMIWSFGTVDQGESWHFASVGYYADIEHNIVIEGTVTAQMQGYYAIDDIDIRDNYCETHPTNAVVTILTTTTTIATTTATTTIATTTIGTTTIATTTITTTIGTTTITTTIGTATIARTTIATTTITTTIATTTTTSVIEVTPPSEDEPNLALILGLSMGIGISALLLIIGGLICYLKTRFPKAKVEPAAATNTTLSTVTDIPLVPINTTEKNSTLVAVVV</sequence>
<dbReference type="SMART" id="SM00137">
    <property type="entry name" value="MAM"/>
    <property type="match status" value="9"/>
</dbReference>
<feature type="transmembrane region" description="Helical" evidence="8">
    <location>
        <begin position="868"/>
        <end position="890"/>
    </location>
</feature>
<dbReference type="InterPro" id="IPR028994">
    <property type="entry name" value="Integrin_alpha_N"/>
</dbReference>
<feature type="transmembrane region" description="Helical" evidence="8">
    <location>
        <begin position="949"/>
        <end position="968"/>
    </location>
</feature>
<dbReference type="InterPro" id="IPR013517">
    <property type="entry name" value="FG-GAP"/>
</dbReference>
<dbReference type="Gene3D" id="2.60.120.200">
    <property type="match status" value="9"/>
</dbReference>
<proteinExistence type="predicted"/>
<accession>A0A814YIE0</accession>
<evidence type="ECO:0000256" key="7">
    <source>
        <dbReference type="ARBA" id="ARBA00023180"/>
    </source>
</evidence>
<dbReference type="Gene3D" id="1.20.1070.10">
    <property type="entry name" value="Rhodopsin 7-helix transmembrane proteins"/>
    <property type="match status" value="1"/>
</dbReference>
<dbReference type="Pfam" id="PF13517">
    <property type="entry name" value="FG-GAP_3"/>
    <property type="match status" value="5"/>
</dbReference>
<feature type="domain" description="MAM" evidence="9">
    <location>
        <begin position="2622"/>
        <end position="2785"/>
    </location>
</feature>
<dbReference type="InterPro" id="IPR000276">
    <property type="entry name" value="GPCR_Rhodpsn"/>
</dbReference>
<evidence type="ECO:0008006" key="13">
    <source>
        <dbReference type="Google" id="ProtNLM"/>
    </source>
</evidence>
<dbReference type="SUPFAM" id="SSF56399">
    <property type="entry name" value="ADP-ribosylation"/>
    <property type="match status" value="1"/>
</dbReference>
<organism evidence="11 12">
    <name type="scientific">Adineta steineri</name>
    <dbReference type="NCBI Taxonomy" id="433720"/>
    <lineage>
        <taxon>Eukaryota</taxon>
        <taxon>Metazoa</taxon>
        <taxon>Spiralia</taxon>
        <taxon>Gnathifera</taxon>
        <taxon>Rotifera</taxon>
        <taxon>Eurotatoria</taxon>
        <taxon>Bdelloidea</taxon>
        <taxon>Adinetida</taxon>
        <taxon>Adinetidae</taxon>
        <taxon>Adineta</taxon>
    </lineage>
</organism>
<dbReference type="InterPro" id="IPR051560">
    <property type="entry name" value="MAM_domain-containing"/>
</dbReference>
<feature type="domain" description="G-protein coupled receptors family 1 profile" evidence="10">
    <location>
        <begin position="844"/>
        <end position="1049"/>
    </location>
</feature>
<dbReference type="CDD" id="cd00637">
    <property type="entry name" value="7tm_classA_rhodopsin-like"/>
    <property type="match status" value="1"/>
</dbReference>
<comment type="subcellular location">
    <subcellularLocation>
        <location evidence="1">Membrane</location>
    </subcellularLocation>
</comment>
<dbReference type="PANTHER" id="PTHR23282:SF101">
    <property type="entry name" value="MAM DOMAIN-CONTAINING PROTEIN"/>
    <property type="match status" value="1"/>
</dbReference>
<dbReference type="Pfam" id="PF00001">
    <property type="entry name" value="7tm_1"/>
    <property type="match status" value="1"/>
</dbReference>
<feature type="transmembrane region" description="Helical" evidence="8">
    <location>
        <begin position="837"/>
        <end position="856"/>
    </location>
</feature>
<feature type="transmembrane region" description="Helical" evidence="8">
    <location>
        <begin position="988"/>
        <end position="1013"/>
    </location>
</feature>
<keyword evidence="5 8" id="KW-1133">Transmembrane helix</keyword>
<evidence type="ECO:0000256" key="6">
    <source>
        <dbReference type="ARBA" id="ARBA00023136"/>
    </source>
</evidence>
<dbReference type="SUPFAM" id="SSF81321">
    <property type="entry name" value="Family A G protein-coupled receptor-like"/>
    <property type="match status" value="1"/>
</dbReference>
<dbReference type="SUPFAM" id="SSF69318">
    <property type="entry name" value="Integrin alpha N-terminal domain"/>
    <property type="match status" value="2"/>
</dbReference>
<dbReference type="PROSITE" id="PS50262">
    <property type="entry name" value="G_PROTEIN_RECEP_F1_2"/>
    <property type="match status" value="1"/>
</dbReference>
<feature type="domain" description="MAM" evidence="9">
    <location>
        <begin position="1564"/>
        <end position="1729"/>
    </location>
</feature>
<feature type="domain" description="MAM" evidence="9">
    <location>
        <begin position="1932"/>
        <end position="2093"/>
    </location>
</feature>
<evidence type="ECO:0000256" key="1">
    <source>
        <dbReference type="ARBA" id="ARBA00004370"/>
    </source>
</evidence>
<feature type="domain" description="MAM" evidence="9">
    <location>
        <begin position="2095"/>
        <end position="2255"/>
    </location>
</feature>
<keyword evidence="4" id="KW-0677">Repeat</keyword>
<feature type="domain" description="MAM" evidence="9">
    <location>
        <begin position="2280"/>
        <end position="2441"/>
    </location>
</feature>
<evidence type="ECO:0000256" key="2">
    <source>
        <dbReference type="ARBA" id="ARBA00022692"/>
    </source>
</evidence>
<dbReference type="InterPro" id="IPR017452">
    <property type="entry name" value="GPCR_Rhodpsn_7TM"/>
</dbReference>
<dbReference type="Gene3D" id="2.30.30.100">
    <property type="match status" value="8"/>
</dbReference>
<evidence type="ECO:0000256" key="3">
    <source>
        <dbReference type="ARBA" id="ARBA00022729"/>
    </source>
</evidence>
<feature type="domain" description="MAM" evidence="9">
    <location>
        <begin position="2444"/>
        <end position="2620"/>
    </location>
</feature>
<evidence type="ECO:0000256" key="5">
    <source>
        <dbReference type="ARBA" id="ARBA00022989"/>
    </source>
</evidence>
<evidence type="ECO:0000259" key="9">
    <source>
        <dbReference type="PROSITE" id="PS50060"/>
    </source>
</evidence>
<dbReference type="Gene3D" id="3.90.176.10">
    <property type="entry name" value="Toxin ADP-ribosyltransferase, Chain A, domain 1"/>
    <property type="match status" value="1"/>
</dbReference>
<dbReference type="PROSITE" id="PS50060">
    <property type="entry name" value="MAM_2"/>
    <property type="match status" value="9"/>
</dbReference>
<evidence type="ECO:0000313" key="12">
    <source>
        <dbReference type="Proteomes" id="UP000663860"/>
    </source>
</evidence>
<dbReference type="InterPro" id="IPR000998">
    <property type="entry name" value="MAM_dom"/>
</dbReference>
<keyword evidence="2 8" id="KW-0812">Transmembrane</keyword>
<dbReference type="CDD" id="cd06263">
    <property type="entry name" value="MAM"/>
    <property type="match status" value="9"/>
</dbReference>
<name>A0A814YIE0_9BILA</name>
<protein>
    <recommendedName>
        <fullName evidence="13">NAD(+)--protein-arginine ADP-ribosyltransferase</fullName>
    </recommendedName>
</protein>
<comment type="caution">
    <text evidence="11">The sequence shown here is derived from an EMBL/GenBank/DDBJ whole genome shotgun (WGS) entry which is preliminary data.</text>
</comment>
<dbReference type="SUPFAM" id="SSF49899">
    <property type="entry name" value="Concanavalin A-like lectins/glucanases"/>
    <property type="match status" value="9"/>
</dbReference>
<dbReference type="Pfam" id="PF00629">
    <property type="entry name" value="MAM"/>
    <property type="match status" value="9"/>
</dbReference>
<feature type="transmembrane region" description="Helical" evidence="8">
    <location>
        <begin position="179"/>
        <end position="200"/>
    </location>
</feature>
<evidence type="ECO:0000259" key="10">
    <source>
        <dbReference type="PROSITE" id="PS50262"/>
    </source>
</evidence>
<feature type="transmembrane region" description="Helical" evidence="8">
    <location>
        <begin position="2878"/>
        <end position="2904"/>
    </location>
</feature>
<gene>
    <name evidence="11" type="ORF">IZO911_LOCUS30197</name>
</gene>
<dbReference type="EMBL" id="CAJNOE010000466">
    <property type="protein sequence ID" value="CAF1229950.1"/>
    <property type="molecule type" value="Genomic_DNA"/>
</dbReference>
<keyword evidence="3" id="KW-0732">Signal</keyword>
<reference evidence="11" key="1">
    <citation type="submission" date="2021-02" db="EMBL/GenBank/DDBJ databases">
        <authorList>
            <person name="Nowell W R."/>
        </authorList>
    </citation>
    <scope>NUCLEOTIDE SEQUENCE</scope>
</reference>